<dbReference type="InterPro" id="IPR021109">
    <property type="entry name" value="Peptidase_aspartic_dom_sf"/>
</dbReference>
<evidence type="ECO:0000256" key="7">
    <source>
        <dbReference type="RuleBase" id="RU000454"/>
    </source>
</evidence>
<dbReference type="InterPro" id="IPR001969">
    <property type="entry name" value="Aspartic_peptidase_AS"/>
</dbReference>
<evidence type="ECO:0000256" key="4">
    <source>
        <dbReference type="ARBA" id="ARBA00022750"/>
    </source>
</evidence>
<dbReference type="Pfam" id="PF14543">
    <property type="entry name" value="TAXi_N"/>
    <property type="match status" value="1"/>
</dbReference>
<dbReference type="eggNOG" id="KOG1339">
    <property type="taxonomic scope" value="Eukaryota"/>
</dbReference>
<keyword evidence="6" id="KW-1015">Disulfide bond</keyword>
<protein>
    <submittedName>
        <fullName evidence="9">Aspartyl protease family protein At5g10770-like</fullName>
    </submittedName>
</protein>
<evidence type="ECO:0000256" key="1">
    <source>
        <dbReference type="ARBA" id="ARBA00007447"/>
    </source>
</evidence>
<dbReference type="InterPro" id="IPR032861">
    <property type="entry name" value="TAXi_N"/>
</dbReference>
<dbReference type="InterPro" id="IPR033121">
    <property type="entry name" value="PEPTIDASE_A1"/>
</dbReference>
<dbReference type="KEGG" id="nnu:104596568"/>
<dbReference type="Gene3D" id="2.40.70.10">
    <property type="entry name" value="Acid Proteases"/>
    <property type="match status" value="2"/>
</dbReference>
<dbReference type="SUPFAM" id="SSF50630">
    <property type="entry name" value="Acid proteases"/>
    <property type="match status" value="1"/>
</dbReference>
<comment type="similarity">
    <text evidence="1 7">Belongs to the peptidase A1 family.</text>
</comment>
<name>A0A1U8A4A6_NELNU</name>
<dbReference type="CDD" id="cd05472">
    <property type="entry name" value="cnd41_like"/>
    <property type="match status" value="1"/>
</dbReference>
<dbReference type="OrthoDB" id="1194275at2759"/>
<keyword evidence="2 7" id="KW-0645">Protease</keyword>
<dbReference type="PANTHER" id="PTHR13683">
    <property type="entry name" value="ASPARTYL PROTEASES"/>
    <property type="match status" value="1"/>
</dbReference>
<dbReference type="GO" id="GO:0006508">
    <property type="term" value="P:proteolysis"/>
    <property type="evidence" value="ECO:0007669"/>
    <property type="project" value="UniProtKB-KW"/>
</dbReference>
<organism evidence="8 9">
    <name type="scientific">Nelumbo nucifera</name>
    <name type="common">Sacred lotus</name>
    <dbReference type="NCBI Taxonomy" id="4432"/>
    <lineage>
        <taxon>Eukaryota</taxon>
        <taxon>Viridiplantae</taxon>
        <taxon>Streptophyta</taxon>
        <taxon>Embryophyta</taxon>
        <taxon>Tracheophyta</taxon>
        <taxon>Spermatophyta</taxon>
        <taxon>Magnoliopsida</taxon>
        <taxon>Proteales</taxon>
        <taxon>Nelumbonaceae</taxon>
        <taxon>Nelumbo</taxon>
    </lineage>
</organism>
<dbReference type="AlphaFoldDB" id="A0A1U8A4A6"/>
<keyword evidence="3" id="KW-0732">Signal</keyword>
<dbReference type="InterPro" id="IPR033873">
    <property type="entry name" value="CND41-like"/>
</dbReference>
<evidence type="ECO:0000313" key="9">
    <source>
        <dbReference type="RefSeq" id="XP_010256103.1"/>
    </source>
</evidence>
<evidence type="ECO:0000256" key="5">
    <source>
        <dbReference type="ARBA" id="ARBA00022801"/>
    </source>
</evidence>
<dbReference type="InterPro" id="IPR001461">
    <property type="entry name" value="Aspartic_peptidase_A1"/>
</dbReference>
<sequence>MAANPPFFLTYFFFSQSLLLLLSCSNGVAANGGVTEQSHHHVIGVNSLLPTTVCSSSSKGAKRPGLLQVVHRSGPCSPLGHEKTTDLSSEQFFIQDQERVDSIHSALSTGDALQDSKVSSSRLPAKSGRSLGTGNFVVTVGFGTPKQHLTLVFDTGSDLTWIQCLPCSHCYQQSEPIFNPSKSSSYSNLRCSSTRCSKQSSKSSNCTSLCKYIIQYADNSYSSGLLAREKLALTRSDVFPNFIFGCGQDNGGNLDATAGILGLGRSKVSLVSQTAAKFGRIFSYCLPPTSSSTGYLAFGDQAGASSSSLLYTPLLTDSRRPSFYFIKLVGISVGGRRLTIPSTVFTSSGTIIDTGTVITRLQPSAYAALRSAFRQAMLNYPSASAVFLFDTCYDLSGFNIVAIPKIMLHFEGGAGIDLGLPGIIVTDGLSRVCLAFAGNDDPGKAAIIGNKQQQTLEVVYDVPGGRLGFGSGDCST</sequence>
<dbReference type="FunFam" id="2.40.70.10:FF:000021">
    <property type="entry name" value="Aspartyl protease AED1"/>
    <property type="match status" value="1"/>
</dbReference>
<dbReference type="RefSeq" id="XP_010256103.1">
    <property type="nucleotide sequence ID" value="XM_010257801.2"/>
</dbReference>
<accession>A0A1U8A4A6</accession>
<dbReference type="PRINTS" id="PR00792">
    <property type="entry name" value="PEPSIN"/>
</dbReference>
<keyword evidence="8" id="KW-1185">Reference proteome</keyword>
<evidence type="ECO:0000256" key="3">
    <source>
        <dbReference type="ARBA" id="ARBA00022729"/>
    </source>
</evidence>
<dbReference type="OMA" id="VTHKIPR"/>
<proteinExistence type="inferred from homology"/>
<dbReference type="Pfam" id="PF14541">
    <property type="entry name" value="TAXi_C"/>
    <property type="match status" value="1"/>
</dbReference>
<dbReference type="FunFam" id="2.40.70.10:FF:000013">
    <property type="entry name" value="Aspartyl protease AED1"/>
    <property type="match status" value="1"/>
</dbReference>
<dbReference type="Proteomes" id="UP000189703">
    <property type="component" value="Unplaced"/>
</dbReference>
<reference evidence="9" key="1">
    <citation type="submission" date="2025-08" db="UniProtKB">
        <authorList>
            <consortium name="RefSeq"/>
        </authorList>
    </citation>
    <scope>IDENTIFICATION</scope>
</reference>
<gene>
    <name evidence="9" type="primary">LOC104596568</name>
</gene>
<evidence type="ECO:0000256" key="2">
    <source>
        <dbReference type="ARBA" id="ARBA00022670"/>
    </source>
</evidence>
<dbReference type="InterPro" id="IPR032799">
    <property type="entry name" value="TAXi_C"/>
</dbReference>
<dbReference type="PANTHER" id="PTHR13683:SF750">
    <property type="entry name" value="ASPARTYL PROTEASE AED1"/>
    <property type="match status" value="1"/>
</dbReference>
<dbReference type="GeneID" id="104596568"/>
<evidence type="ECO:0000313" key="8">
    <source>
        <dbReference type="Proteomes" id="UP000189703"/>
    </source>
</evidence>
<dbReference type="PROSITE" id="PS51767">
    <property type="entry name" value="PEPTIDASE_A1"/>
    <property type="match status" value="1"/>
</dbReference>
<dbReference type="PROSITE" id="PS00141">
    <property type="entry name" value="ASP_PROTEASE"/>
    <property type="match status" value="1"/>
</dbReference>
<keyword evidence="4 7" id="KW-0064">Aspartyl protease</keyword>
<keyword evidence="5 7" id="KW-0378">Hydrolase</keyword>
<dbReference type="FunCoup" id="A0A1U8A4A6">
    <property type="interactions" value="88"/>
</dbReference>
<evidence type="ECO:0000256" key="6">
    <source>
        <dbReference type="ARBA" id="ARBA00023157"/>
    </source>
</evidence>
<dbReference type="GO" id="GO:0004190">
    <property type="term" value="F:aspartic-type endopeptidase activity"/>
    <property type="evidence" value="ECO:0007669"/>
    <property type="project" value="UniProtKB-KW"/>
</dbReference>